<feature type="transmembrane region" description="Helical" evidence="1">
    <location>
        <begin position="7"/>
        <end position="27"/>
    </location>
</feature>
<dbReference type="Proteomes" id="UP000190961">
    <property type="component" value="Unassembled WGS sequence"/>
</dbReference>
<evidence type="ECO:0008006" key="4">
    <source>
        <dbReference type="Google" id="ProtNLM"/>
    </source>
</evidence>
<dbReference type="STRING" id="688867.SAMN05660236_1005"/>
<dbReference type="InterPro" id="IPR025250">
    <property type="entry name" value="DUF4199"/>
</dbReference>
<keyword evidence="3" id="KW-1185">Reference proteome</keyword>
<dbReference type="OrthoDB" id="6384283at2"/>
<feature type="transmembrane region" description="Helical" evidence="1">
    <location>
        <begin position="39"/>
        <end position="56"/>
    </location>
</feature>
<feature type="transmembrane region" description="Helical" evidence="1">
    <location>
        <begin position="143"/>
        <end position="168"/>
    </location>
</feature>
<proteinExistence type="predicted"/>
<dbReference type="RefSeq" id="WP_079685584.1">
    <property type="nucleotide sequence ID" value="NZ_FUZU01000001.1"/>
</dbReference>
<dbReference type="EMBL" id="FUZU01000001">
    <property type="protein sequence ID" value="SKC49529.1"/>
    <property type="molecule type" value="Genomic_DNA"/>
</dbReference>
<feature type="transmembrane region" description="Helical" evidence="1">
    <location>
        <begin position="76"/>
        <end position="95"/>
    </location>
</feature>
<protein>
    <recommendedName>
        <fullName evidence="4">DUF4199 domain-containing protein</fullName>
    </recommendedName>
</protein>
<dbReference type="Pfam" id="PF13858">
    <property type="entry name" value="DUF4199"/>
    <property type="match status" value="1"/>
</dbReference>
<organism evidence="2 3">
    <name type="scientific">Ohtaekwangia koreensis</name>
    <dbReference type="NCBI Taxonomy" id="688867"/>
    <lineage>
        <taxon>Bacteria</taxon>
        <taxon>Pseudomonadati</taxon>
        <taxon>Bacteroidota</taxon>
        <taxon>Cytophagia</taxon>
        <taxon>Cytophagales</taxon>
        <taxon>Fulvivirgaceae</taxon>
        <taxon>Ohtaekwangia</taxon>
    </lineage>
</organism>
<evidence type="ECO:0000256" key="1">
    <source>
        <dbReference type="SAM" id="Phobius"/>
    </source>
</evidence>
<evidence type="ECO:0000313" key="3">
    <source>
        <dbReference type="Proteomes" id="UP000190961"/>
    </source>
</evidence>
<keyword evidence="1" id="KW-1133">Transmembrane helix</keyword>
<sequence>MKRIVIINGLIAGVIVSAMLVITQPLLEKGILNYENGTVVGYTSMVVALSLVFVGIKSYRDQYLKGSISFGQAFKVGILIALIASVVYALSWEVYYNIAASDFMDKYTQHYLAKMKEEGASEAEIIEMRTEMEKFNEQYKNPIVRFGVTLVEILPVGLLITLISAALLRNKKFLSANPS</sequence>
<gene>
    <name evidence="2" type="ORF">SAMN05660236_1005</name>
</gene>
<reference evidence="2 3" key="1">
    <citation type="submission" date="2017-02" db="EMBL/GenBank/DDBJ databases">
        <authorList>
            <person name="Peterson S.W."/>
        </authorList>
    </citation>
    <scope>NUCLEOTIDE SEQUENCE [LARGE SCALE GENOMIC DNA]</scope>
    <source>
        <strain evidence="2 3">DSM 25262</strain>
    </source>
</reference>
<keyword evidence="1" id="KW-0812">Transmembrane</keyword>
<evidence type="ECO:0000313" key="2">
    <source>
        <dbReference type="EMBL" id="SKC49529.1"/>
    </source>
</evidence>
<dbReference type="AlphaFoldDB" id="A0A1T5JDR7"/>
<accession>A0A1T5JDR7</accession>
<keyword evidence="1" id="KW-0472">Membrane</keyword>
<name>A0A1T5JDR7_9BACT</name>